<dbReference type="EMBL" id="JABFUD020000003">
    <property type="protein sequence ID" value="KAI5081533.1"/>
    <property type="molecule type" value="Genomic_DNA"/>
</dbReference>
<dbReference type="Proteomes" id="UP000886520">
    <property type="component" value="Chromosome 2"/>
</dbReference>
<sequence length="64" mass="6848">MGLKKIIPLRFTVTIAFGSPCPPSPAGCGYHGCGYHVFPCLNTRQLAPDATFPQGPQQMQCSLP</sequence>
<organism evidence="1 2">
    <name type="scientific">Adiantum capillus-veneris</name>
    <name type="common">Maidenhair fern</name>
    <dbReference type="NCBI Taxonomy" id="13818"/>
    <lineage>
        <taxon>Eukaryota</taxon>
        <taxon>Viridiplantae</taxon>
        <taxon>Streptophyta</taxon>
        <taxon>Embryophyta</taxon>
        <taxon>Tracheophyta</taxon>
        <taxon>Polypodiopsida</taxon>
        <taxon>Polypodiidae</taxon>
        <taxon>Polypodiales</taxon>
        <taxon>Pteridineae</taxon>
        <taxon>Pteridaceae</taxon>
        <taxon>Vittarioideae</taxon>
        <taxon>Adiantum</taxon>
    </lineage>
</organism>
<name>A0A9D4ZMW6_ADICA</name>
<gene>
    <name evidence="1" type="ORF">GOP47_0001276</name>
</gene>
<evidence type="ECO:0000313" key="1">
    <source>
        <dbReference type="EMBL" id="KAI5081533.1"/>
    </source>
</evidence>
<evidence type="ECO:0000313" key="2">
    <source>
        <dbReference type="Proteomes" id="UP000886520"/>
    </source>
</evidence>
<keyword evidence="2" id="KW-1185">Reference proteome</keyword>
<comment type="caution">
    <text evidence="1">The sequence shown here is derived from an EMBL/GenBank/DDBJ whole genome shotgun (WGS) entry which is preliminary data.</text>
</comment>
<protein>
    <submittedName>
        <fullName evidence="1">Uncharacterized protein</fullName>
    </submittedName>
</protein>
<feature type="non-terminal residue" evidence="1">
    <location>
        <position position="64"/>
    </location>
</feature>
<dbReference type="AlphaFoldDB" id="A0A9D4ZMW6"/>
<accession>A0A9D4ZMW6</accession>
<proteinExistence type="predicted"/>
<reference evidence="1" key="1">
    <citation type="submission" date="2021-01" db="EMBL/GenBank/DDBJ databases">
        <title>Adiantum capillus-veneris genome.</title>
        <authorList>
            <person name="Fang Y."/>
            <person name="Liao Q."/>
        </authorList>
    </citation>
    <scope>NUCLEOTIDE SEQUENCE</scope>
    <source>
        <strain evidence="1">H3</strain>
        <tissue evidence="1">Leaf</tissue>
    </source>
</reference>